<feature type="transmembrane region" description="Helical" evidence="8">
    <location>
        <begin position="240"/>
        <end position="259"/>
    </location>
</feature>
<name>A0A4R2MFK9_RUBGE</name>
<protein>
    <recommendedName>
        <fullName evidence="8">Probable membrane transporter protein</fullName>
    </recommendedName>
</protein>
<feature type="transmembrane region" description="Helical" evidence="8">
    <location>
        <begin position="210"/>
        <end position="228"/>
    </location>
</feature>
<dbReference type="AlphaFoldDB" id="A0A4R2MFK9"/>
<feature type="transmembrane region" description="Helical" evidence="8">
    <location>
        <begin position="179"/>
        <end position="198"/>
    </location>
</feature>
<keyword evidence="6 8" id="KW-1133">Transmembrane helix</keyword>
<dbReference type="Pfam" id="PF01925">
    <property type="entry name" value="TauE"/>
    <property type="match status" value="1"/>
</dbReference>
<comment type="caution">
    <text evidence="9">The sequence shown here is derived from an EMBL/GenBank/DDBJ whole genome shotgun (WGS) entry which is preliminary data.</text>
</comment>
<accession>A0A4R2MFK9</accession>
<feature type="transmembrane region" description="Helical" evidence="8">
    <location>
        <begin position="57"/>
        <end position="75"/>
    </location>
</feature>
<feature type="transmembrane region" description="Helical" evidence="8">
    <location>
        <begin position="87"/>
        <end position="107"/>
    </location>
</feature>
<feature type="transmembrane region" description="Helical" evidence="8">
    <location>
        <begin position="113"/>
        <end position="133"/>
    </location>
</feature>
<evidence type="ECO:0000256" key="2">
    <source>
        <dbReference type="ARBA" id="ARBA00009142"/>
    </source>
</evidence>
<dbReference type="RefSeq" id="WP_132646225.1">
    <property type="nucleotide sequence ID" value="NZ_CP181386.1"/>
</dbReference>
<feature type="transmembrane region" description="Helical" evidence="8">
    <location>
        <begin position="145"/>
        <end position="167"/>
    </location>
</feature>
<comment type="subcellular location">
    <subcellularLocation>
        <location evidence="1 8">Cell membrane</location>
        <topology evidence="1 8">Multi-pass membrane protein</topology>
    </subcellularLocation>
</comment>
<gene>
    <name evidence="9" type="ORF">EV684_104280</name>
</gene>
<keyword evidence="7 8" id="KW-0472">Membrane</keyword>
<evidence type="ECO:0000256" key="8">
    <source>
        <dbReference type="RuleBase" id="RU363041"/>
    </source>
</evidence>
<evidence type="ECO:0000256" key="6">
    <source>
        <dbReference type="ARBA" id="ARBA00022989"/>
    </source>
</evidence>
<dbReference type="PANTHER" id="PTHR30269:SF37">
    <property type="entry name" value="MEMBRANE TRANSPORTER PROTEIN"/>
    <property type="match status" value="1"/>
</dbReference>
<evidence type="ECO:0000256" key="7">
    <source>
        <dbReference type="ARBA" id="ARBA00023136"/>
    </source>
</evidence>
<feature type="transmembrane region" description="Helical" evidence="8">
    <location>
        <begin position="6"/>
        <end position="26"/>
    </location>
</feature>
<evidence type="ECO:0000256" key="1">
    <source>
        <dbReference type="ARBA" id="ARBA00004651"/>
    </source>
</evidence>
<dbReference type="EMBL" id="SLXD01000004">
    <property type="protein sequence ID" value="TCP03557.1"/>
    <property type="molecule type" value="Genomic_DNA"/>
</dbReference>
<dbReference type="OrthoDB" id="7029178at2"/>
<proteinExistence type="inferred from homology"/>
<organism evidence="9 10">
    <name type="scientific">Rubrivivax gelatinosus</name>
    <name type="common">Rhodocyclus gelatinosus</name>
    <name type="synonym">Rhodopseudomonas gelatinosa</name>
    <dbReference type="NCBI Taxonomy" id="28068"/>
    <lineage>
        <taxon>Bacteria</taxon>
        <taxon>Pseudomonadati</taxon>
        <taxon>Pseudomonadota</taxon>
        <taxon>Betaproteobacteria</taxon>
        <taxon>Burkholderiales</taxon>
        <taxon>Sphaerotilaceae</taxon>
        <taxon>Rubrivivax</taxon>
    </lineage>
</organism>
<dbReference type="Proteomes" id="UP000295106">
    <property type="component" value="Unassembled WGS sequence"/>
</dbReference>
<dbReference type="InterPro" id="IPR052017">
    <property type="entry name" value="TSUP"/>
</dbReference>
<evidence type="ECO:0000313" key="10">
    <source>
        <dbReference type="Proteomes" id="UP000295106"/>
    </source>
</evidence>
<sequence>MPALDSLGASLGAPAAVALLLGCVVVATLAQTLTGFAFGLVFLSLAAALDLATVQDAANVATVLTLCNAFAYFRAHRQPLPWGLMKPALLGGCVGVGAGLALLHLLSTAATQALELLLGSVIVLCALLLLVRAGTRGETAAPRQFVFAGLLSGLMGGLFGTSGPPIVYHLYRQPLPAELVRRALLLMFAVNAVVRLALNVPAGGFSLRALMLSALALPLVPLTTRLALRLQPHLPAPALRLGVALLLSGTGAALVLHALDRP</sequence>
<evidence type="ECO:0000313" key="9">
    <source>
        <dbReference type="EMBL" id="TCP03557.1"/>
    </source>
</evidence>
<evidence type="ECO:0000256" key="4">
    <source>
        <dbReference type="ARBA" id="ARBA00022475"/>
    </source>
</evidence>
<evidence type="ECO:0000256" key="5">
    <source>
        <dbReference type="ARBA" id="ARBA00022692"/>
    </source>
</evidence>
<evidence type="ECO:0000256" key="3">
    <source>
        <dbReference type="ARBA" id="ARBA00022448"/>
    </source>
</evidence>
<keyword evidence="5 8" id="KW-0812">Transmembrane</keyword>
<dbReference type="GO" id="GO:0005886">
    <property type="term" value="C:plasma membrane"/>
    <property type="evidence" value="ECO:0007669"/>
    <property type="project" value="UniProtKB-SubCell"/>
</dbReference>
<dbReference type="InterPro" id="IPR002781">
    <property type="entry name" value="TM_pro_TauE-like"/>
</dbReference>
<comment type="similarity">
    <text evidence="2 8">Belongs to the 4-toluene sulfonate uptake permease (TSUP) (TC 2.A.102) family.</text>
</comment>
<keyword evidence="4 8" id="KW-1003">Cell membrane</keyword>
<dbReference type="GeneID" id="99685568"/>
<reference evidence="9 10" key="1">
    <citation type="submission" date="2019-03" db="EMBL/GenBank/DDBJ databases">
        <title>Genomic Encyclopedia of Type Strains, Phase IV (KMG-IV): sequencing the most valuable type-strain genomes for metagenomic binning, comparative biology and taxonomic classification.</title>
        <authorList>
            <person name="Goeker M."/>
        </authorList>
    </citation>
    <scope>NUCLEOTIDE SEQUENCE [LARGE SCALE GENOMIC DNA]</scope>
    <source>
        <strain evidence="9 10">DSM 1709</strain>
    </source>
</reference>
<dbReference type="PANTHER" id="PTHR30269">
    <property type="entry name" value="TRANSMEMBRANE PROTEIN YFCA"/>
    <property type="match status" value="1"/>
</dbReference>
<keyword evidence="3" id="KW-0813">Transport</keyword>